<keyword evidence="2" id="KW-1185">Reference proteome</keyword>
<dbReference type="EMBL" id="JASBWS010000119">
    <property type="protein sequence ID" value="KAJ9095836.1"/>
    <property type="molecule type" value="Genomic_DNA"/>
</dbReference>
<sequence length="283" mass="31199">MASPEQARPAAPVRRSPPKMVVSPKIVPSVSAQELAVNDVPASPIPELSKDPIQALMDRGMPDYASWTSSVAVYGLKSSKIASTMIKQLQKCWAAMNPEKPAAKGKGKAKTTATRKKKAAPQSESSEEEPLASQPAGKEKKKRVTKTAVKKADKPIPLTVEQLNTEFEKMFLEPDNYIKVLRYEPFYFEELVAMGTERGLIDRGWKNVLKRYLDDQASLVGFVILLDLTVSCSPSPTLLQSQLANAKGTSGIATRPRETGQLLYDRVHTNITHHNIHLCIYDT</sequence>
<comment type="caution">
    <text evidence="1">The sequence shown here is derived from an EMBL/GenBank/DDBJ whole genome shotgun (WGS) entry which is preliminary data.</text>
</comment>
<accession>A0ACC2VAE0</accession>
<reference evidence="1" key="1">
    <citation type="submission" date="2023-04" db="EMBL/GenBank/DDBJ databases">
        <title>Draft Genome sequencing of Naganishia species isolated from polar environments using Oxford Nanopore Technology.</title>
        <authorList>
            <person name="Leo P."/>
            <person name="Venkateswaran K."/>
        </authorList>
    </citation>
    <scope>NUCLEOTIDE SEQUENCE</scope>
    <source>
        <strain evidence="1">MNA-CCFEE 5262</strain>
    </source>
</reference>
<proteinExistence type="predicted"/>
<evidence type="ECO:0000313" key="2">
    <source>
        <dbReference type="Proteomes" id="UP001230649"/>
    </source>
</evidence>
<organism evidence="1 2">
    <name type="scientific">Naganishia adeliensis</name>
    <dbReference type="NCBI Taxonomy" id="92952"/>
    <lineage>
        <taxon>Eukaryota</taxon>
        <taxon>Fungi</taxon>
        <taxon>Dikarya</taxon>
        <taxon>Basidiomycota</taxon>
        <taxon>Agaricomycotina</taxon>
        <taxon>Tremellomycetes</taxon>
        <taxon>Filobasidiales</taxon>
        <taxon>Filobasidiaceae</taxon>
        <taxon>Naganishia</taxon>
    </lineage>
</organism>
<name>A0ACC2VAE0_9TREE</name>
<gene>
    <name evidence="1" type="ORF">QFC20_006545</name>
</gene>
<protein>
    <submittedName>
        <fullName evidence="1">Uncharacterized protein</fullName>
    </submittedName>
</protein>
<dbReference type="Proteomes" id="UP001230649">
    <property type="component" value="Unassembled WGS sequence"/>
</dbReference>
<evidence type="ECO:0000313" key="1">
    <source>
        <dbReference type="EMBL" id="KAJ9095836.1"/>
    </source>
</evidence>